<gene>
    <name evidence="5" type="ORF">EQ836_12460</name>
</gene>
<dbReference type="InterPro" id="IPR050680">
    <property type="entry name" value="YpeA/RimI_acetyltransf"/>
</dbReference>
<comment type="caution">
    <text evidence="5">The sequence shown here is derived from an EMBL/GenBank/DDBJ whole genome shotgun (WGS) entry which is preliminary data.</text>
</comment>
<protein>
    <submittedName>
        <fullName evidence="5">N-acetyltransferase</fullName>
    </submittedName>
</protein>
<dbReference type="Proteomes" id="UP000317327">
    <property type="component" value="Unassembled WGS sequence"/>
</dbReference>
<dbReference type="PANTHER" id="PTHR43420:SF44">
    <property type="entry name" value="ACETYLTRANSFERASE YPEA"/>
    <property type="match status" value="1"/>
</dbReference>
<dbReference type="CDD" id="cd04301">
    <property type="entry name" value="NAT_SF"/>
    <property type="match status" value="1"/>
</dbReference>
<organism evidence="5 6">
    <name type="scientific">Ectopseudomonas mendocina</name>
    <name type="common">Pseudomonas mendocina</name>
    <dbReference type="NCBI Taxonomy" id="300"/>
    <lineage>
        <taxon>Bacteria</taxon>
        <taxon>Pseudomonadati</taxon>
        <taxon>Pseudomonadota</taxon>
        <taxon>Gammaproteobacteria</taxon>
        <taxon>Pseudomonadales</taxon>
        <taxon>Pseudomonadaceae</taxon>
        <taxon>Ectopseudomonas</taxon>
    </lineage>
</organism>
<proteinExistence type="predicted"/>
<keyword evidence="2" id="KW-0012">Acyltransferase</keyword>
<dbReference type="PROSITE" id="PS51186">
    <property type="entry name" value="GNAT"/>
    <property type="match status" value="1"/>
</dbReference>
<evidence type="ECO:0000313" key="5">
    <source>
        <dbReference type="EMBL" id="TRO18366.1"/>
    </source>
</evidence>
<dbReference type="Pfam" id="PF00583">
    <property type="entry name" value="Acetyltransf_1"/>
    <property type="match status" value="1"/>
</dbReference>
<name>A0ABD7RVE9_ECTME</name>
<dbReference type="AlphaFoldDB" id="A0ABD7RVE9"/>
<feature type="domain" description="N-acetyltransferase" evidence="4">
    <location>
        <begin position="6"/>
        <end position="158"/>
    </location>
</feature>
<evidence type="ECO:0000259" key="4">
    <source>
        <dbReference type="PROSITE" id="PS51186"/>
    </source>
</evidence>
<dbReference type="SUPFAM" id="SSF55729">
    <property type="entry name" value="Acyl-CoA N-acyltransferases (Nat)"/>
    <property type="match status" value="1"/>
</dbReference>
<dbReference type="InterPro" id="IPR000182">
    <property type="entry name" value="GNAT_dom"/>
</dbReference>
<evidence type="ECO:0000313" key="6">
    <source>
        <dbReference type="Proteomes" id="UP000317327"/>
    </source>
</evidence>
<keyword evidence="1" id="KW-0808">Transferase</keyword>
<dbReference type="InterPro" id="IPR016181">
    <property type="entry name" value="Acyl_CoA_acyltransferase"/>
</dbReference>
<accession>A0ABD7RVE9</accession>
<dbReference type="GO" id="GO:0016746">
    <property type="term" value="F:acyltransferase activity"/>
    <property type="evidence" value="ECO:0007669"/>
    <property type="project" value="UniProtKB-KW"/>
</dbReference>
<feature type="compositionally biased region" description="Polar residues" evidence="3">
    <location>
        <begin position="162"/>
        <end position="175"/>
    </location>
</feature>
<evidence type="ECO:0000256" key="1">
    <source>
        <dbReference type="ARBA" id="ARBA00022679"/>
    </source>
</evidence>
<dbReference type="EMBL" id="SCFV01000005">
    <property type="protein sequence ID" value="TRO18366.1"/>
    <property type="molecule type" value="Genomic_DNA"/>
</dbReference>
<feature type="region of interest" description="Disordered" evidence="3">
    <location>
        <begin position="154"/>
        <end position="175"/>
    </location>
</feature>
<reference evidence="5 6" key="1">
    <citation type="submission" date="2019-01" db="EMBL/GenBank/DDBJ databases">
        <title>Whole genome shotgun sequencing of Pseudomonas spp. isolated by its ability to degrade furfural.</title>
        <authorList>
            <person name="Donoso R."/>
            <person name="Farkas C."/>
            <person name="Villegas P."/>
            <person name="Gonzales-Toro F."/>
            <person name="Guajardo-Parra M."/>
            <person name="Araya-Nail M."/>
            <person name="Morgante V."/>
            <person name="Perez-Pantoja D."/>
        </authorList>
    </citation>
    <scope>NUCLEOTIDE SEQUENCE [LARGE SCALE GENOMIC DNA]</scope>
    <source>
        <strain evidence="5 6">VN231</strain>
    </source>
</reference>
<evidence type="ECO:0000256" key="3">
    <source>
        <dbReference type="SAM" id="MobiDB-lite"/>
    </source>
</evidence>
<evidence type="ECO:0000256" key="2">
    <source>
        <dbReference type="ARBA" id="ARBA00023315"/>
    </source>
</evidence>
<dbReference type="PANTHER" id="PTHR43420">
    <property type="entry name" value="ACETYLTRANSFERASE"/>
    <property type="match status" value="1"/>
</dbReference>
<sequence>MSTSELSLRPIREADMDFLGHLYASTRADEMLHSGWDAAAIATFLEHQFDTQHRYYQTHFPDAEFLLIERGGQAVGRLYLLWEASNLKIIDIALLPSLRGQGMGSALLHDLIVRADMVGLSIGLHVESYNPAQHLYQRLGFEIMDENGVYLRMQRPPHPTATPLSNQASAQTAVQ</sequence>
<dbReference type="Gene3D" id="3.40.630.30">
    <property type="match status" value="1"/>
</dbReference>